<feature type="transmembrane region" description="Helical" evidence="2">
    <location>
        <begin position="27"/>
        <end position="47"/>
    </location>
</feature>
<feature type="compositionally biased region" description="Polar residues" evidence="1">
    <location>
        <begin position="189"/>
        <end position="202"/>
    </location>
</feature>
<evidence type="ECO:0000256" key="2">
    <source>
        <dbReference type="SAM" id="Phobius"/>
    </source>
</evidence>
<name>A0A4S8MG48_DENBC</name>
<organism evidence="3 4">
    <name type="scientific">Dendrothele bispora (strain CBS 962.96)</name>
    <dbReference type="NCBI Taxonomy" id="1314807"/>
    <lineage>
        <taxon>Eukaryota</taxon>
        <taxon>Fungi</taxon>
        <taxon>Dikarya</taxon>
        <taxon>Basidiomycota</taxon>
        <taxon>Agaricomycotina</taxon>
        <taxon>Agaricomycetes</taxon>
        <taxon>Agaricomycetidae</taxon>
        <taxon>Agaricales</taxon>
        <taxon>Agaricales incertae sedis</taxon>
        <taxon>Dendrothele</taxon>
    </lineage>
</organism>
<feature type="region of interest" description="Disordered" evidence="1">
    <location>
        <begin position="182"/>
        <end position="235"/>
    </location>
</feature>
<evidence type="ECO:0000313" key="3">
    <source>
        <dbReference type="EMBL" id="THV01422.1"/>
    </source>
</evidence>
<reference evidence="3 4" key="1">
    <citation type="journal article" date="2019" name="Nat. Ecol. Evol.">
        <title>Megaphylogeny resolves global patterns of mushroom evolution.</title>
        <authorList>
            <person name="Varga T."/>
            <person name="Krizsan K."/>
            <person name="Foldi C."/>
            <person name="Dima B."/>
            <person name="Sanchez-Garcia M."/>
            <person name="Sanchez-Ramirez S."/>
            <person name="Szollosi G.J."/>
            <person name="Szarkandi J.G."/>
            <person name="Papp V."/>
            <person name="Albert L."/>
            <person name="Andreopoulos W."/>
            <person name="Angelini C."/>
            <person name="Antonin V."/>
            <person name="Barry K.W."/>
            <person name="Bougher N.L."/>
            <person name="Buchanan P."/>
            <person name="Buyck B."/>
            <person name="Bense V."/>
            <person name="Catcheside P."/>
            <person name="Chovatia M."/>
            <person name="Cooper J."/>
            <person name="Damon W."/>
            <person name="Desjardin D."/>
            <person name="Finy P."/>
            <person name="Geml J."/>
            <person name="Haridas S."/>
            <person name="Hughes K."/>
            <person name="Justo A."/>
            <person name="Karasinski D."/>
            <person name="Kautmanova I."/>
            <person name="Kiss B."/>
            <person name="Kocsube S."/>
            <person name="Kotiranta H."/>
            <person name="LaButti K.M."/>
            <person name="Lechner B.E."/>
            <person name="Liimatainen K."/>
            <person name="Lipzen A."/>
            <person name="Lukacs Z."/>
            <person name="Mihaltcheva S."/>
            <person name="Morgado L.N."/>
            <person name="Niskanen T."/>
            <person name="Noordeloos M.E."/>
            <person name="Ohm R.A."/>
            <person name="Ortiz-Santana B."/>
            <person name="Ovrebo C."/>
            <person name="Racz N."/>
            <person name="Riley R."/>
            <person name="Savchenko A."/>
            <person name="Shiryaev A."/>
            <person name="Soop K."/>
            <person name="Spirin V."/>
            <person name="Szebenyi C."/>
            <person name="Tomsovsky M."/>
            <person name="Tulloss R.E."/>
            <person name="Uehling J."/>
            <person name="Grigoriev I.V."/>
            <person name="Vagvolgyi C."/>
            <person name="Papp T."/>
            <person name="Martin F.M."/>
            <person name="Miettinen O."/>
            <person name="Hibbett D.S."/>
            <person name="Nagy L.G."/>
        </authorList>
    </citation>
    <scope>NUCLEOTIDE SEQUENCE [LARGE SCALE GENOMIC DNA]</scope>
    <source>
        <strain evidence="3 4">CBS 962.96</strain>
    </source>
</reference>
<feature type="region of interest" description="Disordered" evidence="1">
    <location>
        <begin position="136"/>
        <end position="159"/>
    </location>
</feature>
<protein>
    <submittedName>
        <fullName evidence="3">Copper transporter</fullName>
    </submittedName>
</protein>
<accession>A0A4S8MG48</accession>
<dbReference type="Proteomes" id="UP000297245">
    <property type="component" value="Unassembled WGS sequence"/>
</dbReference>
<feature type="transmembrane region" description="Helical" evidence="2">
    <location>
        <begin position="94"/>
        <end position="113"/>
    </location>
</feature>
<dbReference type="AlphaFoldDB" id="A0A4S8MG48"/>
<proteinExistence type="predicted"/>
<keyword evidence="2" id="KW-0472">Membrane</keyword>
<sequence length="235" mass="26219">MDTWEDFLHWQFKGSHVLFPAIRLNSFWSLFVGSMLAIVICLFERLITFALDKHWCPSFIGHSPFKNALWRSGLYWMATFLRLAYMLISMSFHAGLLLVIVTTLATAQFFIELHKYPQTRTRSAMSYSTVEDSPLLSDSASQSMSMLPVSRPRSKSKPDDIFIHPNQSNIARADAVAMELGLGGPTDRVSGNNYPQSGSSWETGKGREAAKALLGSARNDPHFSVGDGSESESDM</sequence>
<keyword evidence="4" id="KW-1185">Reference proteome</keyword>
<evidence type="ECO:0000256" key="1">
    <source>
        <dbReference type="SAM" id="MobiDB-lite"/>
    </source>
</evidence>
<gene>
    <name evidence="3" type="ORF">K435DRAFT_963532</name>
</gene>
<keyword evidence="2" id="KW-0812">Transmembrane</keyword>
<dbReference type="OrthoDB" id="73901at2759"/>
<dbReference type="EMBL" id="ML179090">
    <property type="protein sequence ID" value="THV01422.1"/>
    <property type="molecule type" value="Genomic_DNA"/>
</dbReference>
<feature type="compositionally biased region" description="Polar residues" evidence="1">
    <location>
        <begin position="136"/>
        <end position="145"/>
    </location>
</feature>
<keyword evidence="2" id="KW-1133">Transmembrane helix</keyword>
<evidence type="ECO:0000313" key="4">
    <source>
        <dbReference type="Proteomes" id="UP000297245"/>
    </source>
</evidence>